<dbReference type="Pfam" id="PF23726">
    <property type="entry name" value="Beta-prop_RSE1_2nd"/>
    <property type="match status" value="1"/>
</dbReference>
<comment type="caution">
    <text evidence="4">The sequence shown here is derived from an EMBL/GenBank/DDBJ whole genome shotgun (WGS) entry which is preliminary data.</text>
</comment>
<evidence type="ECO:0000256" key="1">
    <source>
        <dbReference type="SAM" id="MobiDB-lite"/>
    </source>
</evidence>
<organism evidence="4 5">
    <name type="scientific">Myxozyma melibiosi</name>
    <dbReference type="NCBI Taxonomy" id="54550"/>
    <lineage>
        <taxon>Eukaryota</taxon>
        <taxon>Fungi</taxon>
        <taxon>Dikarya</taxon>
        <taxon>Ascomycota</taxon>
        <taxon>Saccharomycotina</taxon>
        <taxon>Lipomycetes</taxon>
        <taxon>Lipomycetales</taxon>
        <taxon>Lipomycetaceae</taxon>
        <taxon>Myxozyma</taxon>
    </lineage>
</organism>
<feature type="domain" description="RSE1/DDB1/CPSF1 C-terminal" evidence="2">
    <location>
        <begin position="1104"/>
        <end position="1337"/>
    </location>
</feature>
<dbReference type="Pfam" id="PF03178">
    <property type="entry name" value="CPSF_A"/>
    <property type="match status" value="1"/>
</dbReference>
<evidence type="ECO:0000313" key="5">
    <source>
        <dbReference type="Proteomes" id="UP001498771"/>
    </source>
</evidence>
<dbReference type="InterPro" id="IPR058543">
    <property type="entry name" value="Beta-prop_RSE1/DDB1/CPSF1_2nd"/>
</dbReference>
<evidence type="ECO:0000259" key="2">
    <source>
        <dbReference type="Pfam" id="PF03178"/>
    </source>
</evidence>
<sequence>MQTTSTTDDSGAPGPPSPFGLVVSTLIQSPVINRIHQFGLGGGRRGVVIVKEASIELHEIREIPSTSPAENASPEYVLELLFRASLFQKLVSSHVIPYSIEPFLPQGVRDKRSRSVSTDVSRETHTTTDTPTTACDSFSPMSIDDANSVNKETQSSNSRQLPVLEELSDNSTSDTLILVTTDRHLLFVVCDCKDDLIVVKNLELSNAPLPLVYDYDCFDTDDEFPEVQMNDYLNDLIPEYERFDTAISSILGSPDEDIASTIKQLGKELASDESGSAVLVSSYQNIYKVITLRPIGIGRSRYVMAAHQFEVDGVMLHSQFLYSPASPAFAIYYIDERRTPKLEIFEWIVYNSPKKIKRVTSLVVPSELPLPLFMIPLRHDRDLLFVTESQLHLYTSEGTGSWSYLLYRDCPKYARCDRALPTAYDHPKHSTSGRLWQQLRDCFSEDVRDYVYLAFESGDIFIVAVLGDGQLAMIHYMHIDTDIGTSFSVIENSGAGPDLVFAAGDLVSGGIFAINSSTFFRRDESEMSDGAILAEPCQALSKFLNWAPILDCQVVKPAGSQNHRLFLNSGYNQRGSVTQIRYGISAQVVINGPLMRGLSNIFVLSSVCFTGFFLILTSTPWQSRLLIFDQKNSRLSTFDLAGFEALSETLHARVLPSGYLIQVTRSALIASDIIGTGPGFVLSHDKGEQVSHAVVDIDGCCSTVVIGKCYSDSYQLVCYHIPPSGSEKIEILQLPGETTFTAGSISFLKLIDIGNTKICMVGTHEPSIRVLRVDPESGLSDIQTIRDLSGSIMSGIPESVAVYCLPITDPVICSESYRYDGRMTIGLRNGLLLVGSFTMNLSADYADLDFHLKSTIRMGDMPVKLRDTSDPGRAYAMSELLWSVSMDGSDNEDWFQINQVIFDDFQDQSVFALQTLNDISFMPNKNLVAGLLQDRFFIAEIGSDLTECIFQSPVRETLKRMVYFDHVKALVATRDLPFNRLVFIDVASQKVLESTPTDSLIPPSEEIQSINEWHAQMRSRECHFLIMGTAIRSNGNAAAAQHNSSHRQDRGKIRVFRIRRTSHGASGMERPTFGAGGLCDSSPPGGSSTDTGYDEPQSTIPIELEIKKQFSWTTPEAVIAVAKFKDLALVYSAGNKVYVKMLNIDTVKFDFPAIEVTLRSPAINFSVENNLIFASTRSNSIVVIAYAEGSLVIQESDAIARSMLHHHQYLSNFVIGTDKDHAIFGLRSQNERTHFSNMELQFKCVLPTAISRLRRGNFVAAHLCAGNKEREKSSRDSTTATKMSTGSGAPSEGEEPSPTFEDVLIGTGINGSIYGFRILDEREFYELFNHLKALVAELAQRYSRLQRQRLQQMAGRSSAFTDTTFPLQLGLIPNGFGLSGLLHDVGFFAHGYAVSKQHISEDSIVDSAANLSSLPQASVKKPSIRQIDGDVMLYLHELRKILASEYPPNDHQERESSWSMSEHDGAASSVSMRTYGSRYSSTSFGSREVTEHGSSIDGGGQFCSQSWIDCYLKGIVL</sequence>
<feature type="region of interest" description="Disordered" evidence="1">
    <location>
        <begin position="111"/>
        <end position="159"/>
    </location>
</feature>
<dbReference type="GeneID" id="90038510"/>
<gene>
    <name evidence="4" type="ORF">BZA70DRAFT_280642</name>
</gene>
<keyword evidence="5" id="KW-1185">Reference proteome</keyword>
<dbReference type="Proteomes" id="UP001498771">
    <property type="component" value="Unassembled WGS sequence"/>
</dbReference>
<evidence type="ECO:0000259" key="3">
    <source>
        <dbReference type="Pfam" id="PF23726"/>
    </source>
</evidence>
<name>A0ABR1F3L5_9ASCO</name>
<accession>A0ABR1F3L5</accession>
<evidence type="ECO:0000313" key="4">
    <source>
        <dbReference type="EMBL" id="KAK7204392.1"/>
    </source>
</evidence>
<dbReference type="InterPro" id="IPR050358">
    <property type="entry name" value="RSE1/DDB1/CFT1"/>
</dbReference>
<dbReference type="RefSeq" id="XP_064767425.1">
    <property type="nucleotide sequence ID" value="XM_064912998.1"/>
</dbReference>
<feature type="region of interest" description="Disordered" evidence="1">
    <location>
        <begin position="1066"/>
        <end position="1094"/>
    </location>
</feature>
<feature type="compositionally biased region" description="Polar residues" evidence="1">
    <location>
        <begin position="134"/>
        <end position="159"/>
    </location>
</feature>
<dbReference type="Gene3D" id="2.130.10.10">
    <property type="entry name" value="YVTN repeat-like/Quinoprotein amine dehydrogenase"/>
    <property type="match status" value="3"/>
</dbReference>
<dbReference type="InterPro" id="IPR015943">
    <property type="entry name" value="WD40/YVTN_repeat-like_dom_sf"/>
</dbReference>
<protein>
    <submittedName>
        <fullName evidence="4">Mono-functional DNA-alkylating methyl methanesulfonate N-term-domain-containing protein</fullName>
    </submittedName>
</protein>
<feature type="region of interest" description="Disordered" evidence="1">
    <location>
        <begin position="1269"/>
        <end position="1300"/>
    </location>
</feature>
<dbReference type="PANTHER" id="PTHR10644">
    <property type="entry name" value="DNA REPAIR/RNA PROCESSING CPSF FAMILY"/>
    <property type="match status" value="1"/>
</dbReference>
<dbReference type="EMBL" id="JBBJBU010000008">
    <property type="protein sequence ID" value="KAK7204392.1"/>
    <property type="molecule type" value="Genomic_DNA"/>
</dbReference>
<dbReference type="InterPro" id="IPR004871">
    <property type="entry name" value="RSE1/DDB1/CPSF1_C"/>
</dbReference>
<feature type="domain" description="RSE1/DDB1/CPSF1 second beta-propeller" evidence="3">
    <location>
        <begin position="615"/>
        <end position="866"/>
    </location>
</feature>
<feature type="compositionally biased region" description="Low complexity" evidence="1">
    <location>
        <begin position="1080"/>
        <end position="1091"/>
    </location>
</feature>
<proteinExistence type="predicted"/>
<feature type="compositionally biased region" description="Polar residues" evidence="1">
    <location>
        <begin position="1276"/>
        <end position="1288"/>
    </location>
</feature>
<reference evidence="4 5" key="1">
    <citation type="submission" date="2024-03" db="EMBL/GenBank/DDBJ databases">
        <title>Genome-scale model development and genomic sequencing of the oleaginous clade Lipomyces.</title>
        <authorList>
            <consortium name="Lawrence Berkeley National Laboratory"/>
            <person name="Czajka J.J."/>
            <person name="Han Y."/>
            <person name="Kim J."/>
            <person name="Mondo S.J."/>
            <person name="Hofstad B.A."/>
            <person name="Robles A."/>
            <person name="Haridas S."/>
            <person name="Riley R."/>
            <person name="LaButti K."/>
            <person name="Pangilinan J."/>
            <person name="Andreopoulos W."/>
            <person name="Lipzen A."/>
            <person name="Yan J."/>
            <person name="Wang M."/>
            <person name="Ng V."/>
            <person name="Grigoriev I.V."/>
            <person name="Spatafora J.W."/>
            <person name="Magnuson J.K."/>
            <person name="Baker S.E."/>
            <person name="Pomraning K.R."/>
        </authorList>
    </citation>
    <scope>NUCLEOTIDE SEQUENCE [LARGE SCALE GENOMIC DNA]</scope>
    <source>
        <strain evidence="4 5">Phaff 52-87</strain>
    </source>
</reference>